<protein>
    <submittedName>
        <fullName evidence="1">Uncharacterized protein</fullName>
    </submittedName>
</protein>
<proteinExistence type="predicted"/>
<sequence>MTVVHTGSHIYGTFIVNARARQLLEQKGDEEEHVVDDRDKQLMDLMDNDDDDSDEYYVACDRDMRLLAELGNPDNENEFVNDDEDSDEYYVACDRDMKLLAELGNADEDDEDLDKYVPNNEDQFILDRLCDEEDPKFDGLLAHGWHLREIVGLSDEALTFLLNLPVNPPTLRKLIDELAFLPEKNDPDTPTHLISDSTQLGTGNMDRNQIALCQTPARNCTNCGQYYDGYDLPMNKCSFVGEWLSNGLVLKR</sequence>
<keyword evidence="2" id="KW-1185">Reference proteome</keyword>
<dbReference type="EMBL" id="CAICTM010000154">
    <property type="protein sequence ID" value="CAB9503085.1"/>
    <property type="molecule type" value="Genomic_DNA"/>
</dbReference>
<accession>A0A9N8DJG5</accession>
<name>A0A9N8DJG5_9STRA</name>
<evidence type="ECO:0000313" key="2">
    <source>
        <dbReference type="Proteomes" id="UP001153069"/>
    </source>
</evidence>
<organism evidence="1 2">
    <name type="scientific">Seminavis robusta</name>
    <dbReference type="NCBI Taxonomy" id="568900"/>
    <lineage>
        <taxon>Eukaryota</taxon>
        <taxon>Sar</taxon>
        <taxon>Stramenopiles</taxon>
        <taxon>Ochrophyta</taxon>
        <taxon>Bacillariophyta</taxon>
        <taxon>Bacillariophyceae</taxon>
        <taxon>Bacillariophycidae</taxon>
        <taxon>Naviculales</taxon>
        <taxon>Naviculaceae</taxon>
        <taxon>Seminavis</taxon>
    </lineage>
</organism>
<dbReference type="AlphaFoldDB" id="A0A9N8DJG5"/>
<comment type="caution">
    <text evidence="1">The sequence shown here is derived from an EMBL/GenBank/DDBJ whole genome shotgun (WGS) entry which is preliminary data.</text>
</comment>
<evidence type="ECO:0000313" key="1">
    <source>
        <dbReference type="EMBL" id="CAB9503085.1"/>
    </source>
</evidence>
<dbReference type="Proteomes" id="UP001153069">
    <property type="component" value="Unassembled WGS sequence"/>
</dbReference>
<reference evidence="1" key="1">
    <citation type="submission" date="2020-06" db="EMBL/GenBank/DDBJ databases">
        <authorList>
            <consortium name="Plant Systems Biology data submission"/>
        </authorList>
    </citation>
    <scope>NUCLEOTIDE SEQUENCE</scope>
    <source>
        <strain evidence="1">D6</strain>
    </source>
</reference>
<gene>
    <name evidence="1" type="ORF">SEMRO_155_G070540.1</name>
</gene>